<keyword evidence="3 8" id="KW-0812">Transmembrane</keyword>
<evidence type="ECO:0000256" key="6">
    <source>
        <dbReference type="ARBA" id="ARBA00023065"/>
    </source>
</evidence>
<evidence type="ECO:0000256" key="9">
    <source>
        <dbReference type="SAM" id="MobiDB-lite"/>
    </source>
</evidence>
<keyword evidence="11" id="KW-1185">Reference proteome</keyword>
<feature type="compositionally biased region" description="Polar residues" evidence="9">
    <location>
        <begin position="108"/>
        <end position="122"/>
    </location>
</feature>
<keyword evidence="7 8" id="KW-0472">Membrane</keyword>
<dbReference type="NCBIfam" id="NF002703">
    <property type="entry name" value="PRK02507.1-1"/>
    <property type="match status" value="1"/>
</dbReference>
<comment type="subcellular location">
    <subcellularLocation>
        <location evidence="8">Cell inner membrane</location>
        <topology evidence="8">Multi-pass membrane protein</topology>
    </subcellularLocation>
    <subcellularLocation>
        <location evidence="1">Membrane</location>
        <topology evidence="1">Multi-pass membrane protein</topology>
    </subcellularLocation>
</comment>
<evidence type="ECO:0000256" key="4">
    <source>
        <dbReference type="ARBA" id="ARBA00022781"/>
    </source>
</evidence>
<feature type="transmembrane region" description="Helical" evidence="8">
    <location>
        <begin position="455"/>
        <end position="475"/>
    </location>
</feature>
<dbReference type="RefSeq" id="WP_393015612.1">
    <property type="nucleotide sequence ID" value="NZ_JAZAQF010000095.1"/>
</dbReference>
<keyword evidence="4 8" id="KW-0375">Hydrogen ion transport</keyword>
<keyword evidence="2 8" id="KW-0813">Transport</keyword>
<dbReference type="HAMAP" id="MF_01308">
    <property type="entry name" value="CemA_PxcA"/>
    <property type="match status" value="1"/>
</dbReference>
<keyword evidence="8" id="KW-0997">Cell inner membrane</keyword>
<organism evidence="10 11">
    <name type="scientific">Limnothrix redekei LRLZ20PSL1</name>
    <dbReference type="NCBI Taxonomy" id="3112953"/>
    <lineage>
        <taxon>Bacteria</taxon>
        <taxon>Bacillati</taxon>
        <taxon>Cyanobacteriota</taxon>
        <taxon>Cyanophyceae</taxon>
        <taxon>Pseudanabaenales</taxon>
        <taxon>Pseudanabaenaceae</taxon>
        <taxon>Limnothrix</taxon>
    </lineage>
</organism>
<evidence type="ECO:0000256" key="7">
    <source>
        <dbReference type="ARBA" id="ARBA00023136"/>
    </source>
</evidence>
<evidence type="ECO:0000256" key="3">
    <source>
        <dbReference type="ARBA" id="ARBA00022692"/>
    </source>
</evidence>
<sequence length="495" mass="55923">MKNRWLPGLRSLWANAGSWYESTPERALNQAYEAALAIRALEDRYFEGNPIDLDSTRYGESTCDYFRTELQKQLKMIDLRLWEFNSSNAFLDFGTKTIGIPSRKTEAGLSNPNAPIATSTDASGRRFSEPGDRSFIVLKKLELIDNTLDRYVHGRSVDRLELNSDNLPATSEESPSVTANTTTAPLDQSRSWQAAANAAKIRPKRPSSWRAGALNVATRNISGGMRKPSATGSTGLIPRSLLTTFDRVRRDLDDRSEEEVLQNYRTSKVRTIVSLKFILLLILVPLLVQQMSKNFLVGPIVDRVYHPSINNVFLNMDMQEEAMVELERYENFLHFQSLLGKTPKLTPEEIEEKVQEKAEEIANESWVRSADALKNVFSDFLSLAGFGLVIAYSREEIAVLKSFIDEIMYGLSDSAKAFVIILSTDIFVGYHSAHGWEVVVSGISRHLGLPENKDFMFLFIATFPVILDAVIKYWIFRYLNRISPSAVATYKDMNE</sequence>
<comment type="caution">
    <text evidence="8">Lacks conserved residue(s) required for the propagation of feature annotation.</text>
</comment>
<evidence type="ECO:0000313" key="11">
    <source>
        <dbReference type="Proteomes" id="UP001604335"/>
    </source>
</evidence>
<evidence type="ECO:0000256" key="8">
    <source>
        <dbReference type="HAMAP-Rule" id="MF_01308"/>
    </source>
</evidence>
<dbReference type="PANTHER" id="PTHR33650:SF2">
    <property type="entry name" value="CHLOROPLAST ENVELOPE MEMBRANE PROTEIN"/>
    <property type="match status" value="1"/>
</dbReference>
<comment type="similarity">
    <text evidence="8">Belongs to the CemA family.</text>
</comment>
<comment type="caution">
    <text evidence="10">The sequence shown here is derived from an EMBL/GenBank/DDBJ whole genome shotgun (WGS) entry which is preliminary data.</text>
</comment>
<evidence type="ECO:0000256" key="5">
    <source>
        <dbReference type="ARBA" id="ARBA00022989"/>
    </source>
</evidence>
<keyword evidence="6 8" id="KW-0406">Ion transport</keyword>
<name>A0ABW7CET6_9CYAN</name>
<dbReference type="Pfam" id="PF03040">
    <property type="entry name" value="CemA"/>
    <property type="match status" value="1"/>
</dbReference>
<keyword evidence="8" id="KW-1003">Cell membrane</keyword>
<dbReference type="Proteomes" id="UP001604335">
    <property type="component" value="Unassembled WGS sequence"/>
</dbReference>
<dbReference type="PANTHER" id="PTHR33650">
    <property type="entry name" value="CHLOROPLAST ENVELOPE MEMBRANE PROTEIN-RELATED"/>
    <property type="match status" value="1"/>
</dbReference>
<protein>
    <recommendedName>
        <fullName evidence="8">Proton extrusion protein PxcA</fullName>
    </recommendedName>
</protein>
<gene>
    <name evidence="8" type="primary">pxcA</name>
    <name evidence="10" type="ORF">VPK24_18425</name>
</gene>
<evidence type="ECO:0000313" key="10">
    <source>
        <dbReference type="EMBL" id="MFG3819626.1"/>
    </source>
</evidence>
<feature type="region of interest" description="Disordered" evidence="9">
    <location>
        <begin position="104"/>
        <end position="125"/>
    </location>
</feature>
<evidence type="ECO:0000256" key="1">
    <source>
        <dbReference type="ARBA" id="ARBA00004141"/>
    </source>
</evidence>
<reference evidence="11" key="1">
    <citation type="journal article" date="2024" name="Algal Res.">
        <title>Biochemical, toxicological and genomic investigation of a high-biomass producing Limnothrix strain isolated from Italian shallow drinking water reservoir.</title>
        <authorList>
            <person name="Simonazzi M."/>
            <person name="Shishido T.K."/>
            <person name="Delbaje E."/>
            <person name="Wahlsten M."/>
            <person name="Fewer D.P."/>
            <person name="Sivonen K."/>
            <person name="Pezzolesi L."/>
            <person name="Pistocchi R."/>
        </authorList>
    </citation>
    <scope>NUCLEOTIDE SEQUENCE [LARGE SCALE GENOMIC DNA]</scope>
    <source>
        <strain evidence="11">LRLZ20PSL1</strain>
    </source>
</reference>
<feature type="region of interest" description="Disordered" evidence="9">
    <location>
        <begin position="163"/>
        <end position="189"/>
    </location>
</feature>
<comment type="function">
    <text evidence="8">Required for H(+) efflux immediately after light irradiation to form a rapid H(+) concentration gradient across the thylakoid membranes. Together with PxcL, contributes to transient H(+) uptake following dark to light transition.</text>
</comment>
<proteinExistence type="inferred from homology"/>
<accession>A0ABW7CET6</accession>
<dbReference type="InterPro" id="IPR004282">
    <property type="entry name" value="CemA"/>
</dbReference>
<dbReference type="EMBL" id="JAZAQF010000095">
    <property type="protein sequence ID" value="MFG3819626.1"/>
    <property type="molecule type" value="Genomic_DNA"/>
</dbReference>
<keyword evidence="5 8" id="KW-1133">Transmembrane helix</keyword>
<evidence type="ECO:0000256" key="2">
    <source>
        <dbReference type="ARBA" id="ARBA00022448"/>
    </source>
</evidence>